<dbReference type="EMBL" id="JASSZA010000023">
    <property type="protein sequence ID" value="KAK2082728.1"/>
    <property type="molecule type" value="Genomic_DNA"/>
</dbReference>
<proteinExistence type="predicted"/>
<keyword evidence="2" id="KW-1185">Reference proteome</keyword>
<dbReference type="Proteomes" id="UP001266305">
    <property type="component" value="Unassembled WGS sequence"/>
</dbReference>
<evidence type="ECO:0000313" key="1">
    <source>
        <dbReference type="EMBL" id="KAK2082728.1"/>
    </source>
</evidence>
<protein>
    <submittedName>
        <fullName evidence="1">Uncharacterized protein</fullName>
    </submittedName>
</protein>
<comment type="caution">
    <text evidence="1">The sequence shown here is derived from an EMBL/GenBank/DDBJ whole genome shotgun (WGS) entry which is preliminary data.</text>
</comment>
<accession>A0ABQ9TDA2</accession>
<reference evidence="1 2" key="1">
    <citation type="submission" date="2023-05" db="EMBL/GenBank/DDBJ databases">
        <title>B98-5 Cell Line De Novo Hybrid Assembly: An Optical Mapping Approach.</title>
        <authorList>
            <person name="Kananen K."/>
            <person name="Auerbach J.A."/>
            <person name="Kautto E."/>
            <person name="Blachly J.S."/>
        </authorList>
    </citation>
    <scope>NUCLEOTIDE SEQUENCE [LARGE SCALE GENOMIC DNA]</scope>
    <source>
        <strain evidence="1">B95-8</strain>
        <tissue evidence="1">Cell line</tissue>
    </source>
</reference>
<sequence>MQGAPIRPLGSLCPQQQCGKLAVLDSELQYLLTLPVWKWTGPQKTPVFSSYKALRSDKEQTPDEGAHTSIHASVAPELEGIGGRYLYNETEIRSLPITYDQKLQQQLWSKSCEMTGILDVTLRYPVICCTWPAAPSGQRHSRVAQSQVKRATVTPDSTEHEDRIWTVVTVGFCRRDEDRIWTLVTVGFYRQGTRTGFGQWSPWDSTDRSRGQDLDTGHHGILQTGHEDRIWTVVTVGFYRRGTRTGFGQWSLWDPTDRARGQDLDSGHRGILQTGHEDGIWTVVTVGFYRQGTRTGFGQWSLWDPTDRARGQDLDTGHRGILQTGDEDRIWTVVIMRFCSQGTRTGPGQWSPTSIALVV</sequence>
<evidence type="ECO:0000313" key="2">
    <source>
        <dbReference type="Proteomes" id="UP001266305"/>
    </source>
</evidence>
<organism evidence="1 2">
    <name type="scientific">Saguinus oedipus</name>
    <name type="common">Cotton-top tamarin</name>
    <name type="synonym">Oedipomidas oedipus</name>
    <dbReference type="NCBI Taxonomy" id="9490"/>
    <lineage>
        <taxon>Eukaryota</taxon>
        <taxon>Metazoa</taxon>
        <taxon>Chordata</taxon>
        <taxon>Craniata</taxon>
        <taxon>Vertebrata</taxon>
        <taxon>Euteleostomi</taxon>
        <taxon>Mammalia</taxon>
        <taxon>Eutheria</taxon>
        <taxon>Euarchontoglires</taxon>
        <taxon>Primates</taxon>
        <taxon>Haplorrhini</taxon>
        <taxon>Platyrrhini</taxon>
        <taxon>Cebidae</taxon>
        <taxon>Callitrichinae</taxon>
        <taxon>Saguinus</taxon>
    </lineage>
</organism>
<gene>
    <name evidence="1" type="ORF">P7K49_037964</name>
</gene>
<name>A0ABQ9TDA2_SAGOE</name>